<dbReference type="EMBL" id="CP013254">
    <property type="protein sequence ID" value="ALU39098.1"/>
    <property type="molecule type" value="Genomic_DNA"/>
</dbReference>
<dbReference type="Proteomes" id="UP000321155">
    <property type="component" value="Unassembled WGS sequence"/>
</dbReference>
<protein>
    <recommendedName>
        <fullName evidence="5">Methylated-DNA-[protein]-cysteine S-methyltransferase DNA binding domain-containing protein</fullName>
    </recommendedName>
</protein>
<evidence type="ECO:0000313" key="3">
    <source>
        <dbReference type="Proteomes" id="UP000057181"/>
    </source>
</evidence>
<evidence type="ECO:0000313" key="1">
    <source>
        <dbReference type="EMBL" id="ALU39098.1"/>
    </source>
</evidence>
<sequence>MGREPGTWREPDRHTAVPFPRALEEWTTAAIPVLEKVASRYGGYITYKDLAERLFEATGVRTQMRLSNWIGKPLGAVLWYCRERDLPGLSSLVVHSGDGMVGEGFNEFLRTKGREPVEDPVRLEWVAAEERLNCYRHYCPDIPVGAQPMLTRELAEKLERRVPAPPPVPSCPTCGMQLPVTGQCDYCA</sequence>
<dbReference type="RefSeq" id="WP_058857810.1">
    <property type="nucleotide sequence ID" value="NZ_BJZR01000001.1"/>
</dbReference>
<dbReference type="Proteomes" id="UP000057181">
    <property type="component" value="Chromosome"/>
</dbReference>
<evidence type="ECO:0000313" key="2">
    <source>
        <dbReference type="EMBL" id="GEO90767.1"/>
    </source>
</evidence>
<dbReference type="EMBL" id="BJZR01000001">
    <property type="protein sequence ID" value="GEO90767.1"/>
    <property type="molecule type" value="Genomic_DNA"/>
</dbReference>
<name>A0A0U3G2C2_9MICC</name>
<reference evidence="1 3" key="1">
    <citation type="submission" date="2015-11" db="EMBL/GenBank/DDBJ databases">
        <title>Complete Genome Sequence of Kocuria flava strain HO-9041.</title>
        <authorList>
            <person name="Zhou M."/>
            <person name="Dai J."/>
        </authorList>
    </citation>
    <scope>NUCLEOTIDE SEQUENCE [LARGE SCALE GENOMIC DNA]</scope>
    <source>
        <strain evidence="1 3">HO-9041</strain>
    </source>
</reference>
<gene>
    <name evidence="1" type="ORF">AS188_04275</name>
    <name evidence="2" type="ORF">KFL01_00730</name>
</gene>
<reference evidence="2 4" key="2">
    <citation type="submission" date="2019-07" db="EMBL/GenBank/DDBJ databases">
        <title>Whole genome shotgun sequence of Kocuria flava NBRC 107626.</title>
        <authorList>
            <person name="Hosoyama A."/>
            <person name="Uohara A."/>
            <person name="Ohji S."/>
            <person name="Ichikawa N."/>
        </authorList>
    </citation>
    <scope>NUCLEOTIDE SEQUENCE [LARGE SCALE GENOMIC DNA]</scope>
    <source>
        <strain evidence="2 4">NBRC 107626</strain>
    </source>
</reference>
<dbReference type="STRING" id="446860.AS188_04275"/>
<dbReference type="OrthoDB" id="5916883at2"/>
<proteinExistence type="predicted"/>
<evidence type="ECO:0000313" key="4">
    <source>
        <dbReference type="Proteomes" id="UP000321155"/>
    </source>
</evidence>
<dbReference type="KEGG" id="kfv:AS188_04275"/>
<accession>A0A0U3G2C2</accession>
<evidence type="ECO:0008006" key="5">
    <source>
        <dbReference type="Google" id="ProtNLM"/>
    </source>
</evidence>
<dbReference type="AlphaFoldDB" id="A0A0U3G2C2"/>
<keyword evidence="4" id="KW-1185">Reference proteome</keyword>
<organism evidence="1 3">
    <name type="scientific">Kocuria flava</name>
    <dbReference type="NCBI Taxonomy" id="446860"/>
    <lineage>
        <taxon>Bacteria</taxon>
        <taxon>Bacillati</taxon>
        <taxon>Actinomycetota</taxon>
        <taxon>Actinomycetes</taxon>
        <taxon>Micrococcales</taxon>
        <taxon>Micrococcaceae</taxon>
        <taxon>Kocuria</taxon>
    </lineage>
</organism>